<evidence type="ECO:0000313" key="3">
    <source>
        <dbReference type="Proteomes" id="UP001459277"/>
    </source>
</evidence>
<gene>
    <name evidence="2" type="ORF">SO802_029423</name>
</gene>
<dbReference type="SUPFAM" id="SSF117281">
    <property type="entry name" value="Kelch motif"/>
    <property type="match status" value="1"/>
</dbReference>
<dbReference type="Proteomes" id="UP001459277">
    <property type="component" value="Unassembled WGS sequence"/>
</dbReference>
<evidence type="ECO:0000313" key="2">
    <source>
        <dbReference type="EMBL" id="KAK9989184.1"/>
    </source>
</evidence>
<comment type="caution">
    <text evidence="2">The sequence shown here is derived from an EMBL/GenBank/DDBJ whole genome shotgun (WGS) entry which is preliminary data.</text>
</comment>
<evidence type="ECO:0000256" key="1">
    <source>
        <dbReference type="SAM" id="MobiDB-lite"/>
    </source>
</evidence>
<proteinExistence type="predicted"/>
<dbReference type="AlphaFoldDB" id="A0AAW2BTD1"/>
<sequence>MSNSRFSTPKSSSSSSSSLPSSSSFSLPSSDEDSLPYQKFAYILVEGSRMALEWYVFNISNDVEHNQAPLPPGPSPFLQAIFHPFIVNSHQQQHIKPTVIVHSGRKCSILGSNNNLYHIASHHFFDSGCDDLVSRFDLTNTKKSRQEFLPPMPNGVSSAHALFLGNKLYCLGGYQENKP</sequence>
<dbReference type="EMBL" id="JAZDWU010000010">
    <property type="protein sequence ID" value="KAK9989184.1"/>
    <property type="molecule type" value="Genomic_DNA"/>
</dbReference>
<reference evidence="2 3" key="1">
    <citation type="submission" date="2024-01" db="EMBL/GenBank/DDBJ databases">
        <title>A telomere-to-telomere, gap-free genome of sweet tea (Lithocarpus litseifolius).</title>
        <authorList>
            <person name="Zhou J."/>
        </authorList>
    </citation>
    <scope>NUCLEOTIDE SEQUENCE [LARGE SCALE GENOMIC DNA]</scope>
    <source>
        <strain evidence="2">Zhou-2022a</strain>
        <tissue evidence="2">Leaf</tissue>
    </source>
</reference>
<keyword evidence="3" id="KW-1185">Reference proteome</keyword>
<protein>
    <submittedName>
        <fullName evidence="2">Uncharacterized protein</fullName>
    </submittedName>
</protein>
<feature type="compositionally biased region" description="Low complexity" evidence="1">
    <location>
        <begin position="1"/>
        <end position="29"/>
    </location>
</feature>
<organism evidence="2 3">
    <name type="scientific">Lithocarpus litseifolius</name>
    <dbReference type="NCBI Taxonomy" id="425828"/>
    <lineage>
        <taxon>Eukaryota</taxon>
        <taxon>Viridiplantae</taxon>
        <taxon>Streptophyta</taxon>
        <taxon>Embryophyta</taxon>
        <taxon>Tracheophyta</taxon>
        <taxon>Spermatophyta</taxon>
        <taxon>Magnoliopsida</taxon>
        <taxon>eudicotyledons</taxon>
        <taxon>Gunneridae</taxon>
        <taxon>Pentapetalae</taxon>
        <taxon>rosids</taxon>
        <taxon>fabids</taxon>
        <taxon>Fagales</taxon>
        <taxon>Fagaceae</taxon>
        <taxon>Lithocarpus</taxon>
    </lineage>
</organism>
<dbReference type="InterPro" id="IPR015915">
    <property type="entry name" value="Kelch-typ_b-propeller"/>
</dbReference>
<accession>A0AAW2BTD1</accession>
<feature type="region of interest" description="Disordered" evidence="1">
    <location>
        <begin position="1"/>
        <end position="32"/>
    </location>
</feature>
<dbReference type="Gene3D" id="2.120.10.80">
    <property type="entry name" value="Kelch-type beta propeller"/>
    <property type="match status" value="1"/>
</dbReference>
<name>A0AAW2BTD1_9ROSI</name>